<comment type="caution">
    <text evidence="1">The sequence shown here is derived from an EMBL/GenBank/DDBJ whole genome shotgun (WGS) entry which is preliminary data.</text>
</comment>
<evidence type="ECO:0000313" key="2">
    <source>
        <dbReference type="Proteomes" id="UP000012164"/>
    </source>
</evidence>
<evidence type="ECO:0000313" key="1">
    <source>
        <dbReference type="EMBL" id="EMJ35251.1"/>
    </source>
</evidence>
<protein>
    <submittedName>
        <fullName evidence="1">Uncharacterized protein</fullName>
    </submittedName>
</protein>
<sequence length="42" mass="5232">MDEFYIYFLWKNQVFVKHPYAKFTFTIGNFYKRVVEKFPSSD</sequence>
<dbReference type="EMBL" id="AKWR02000182">
    <property type="protein sequence ID" value="EMJ35251.1"/>
    <property type="molecule type" value="Genomic_DNA"/>
</dbReference>
<dbReference type="Proteomes" id="UP000012164">
    <property type="component" value="Unassembled WGS sequence"/>
</dbReference>
<proteinExistence type="predicted"/>
<name>A0A0F6IB26_LEPIR</name>
<gene>
    <name evidence="1" type="ORF">LEP1GSC079_1020</name>
</gene>
<reference evidence="1 2" key="1">
    <citation type="submission" date="2013-01" db="EMBL/GenBank/DDBJ databases">
        <authorList>
            <person name="Harkins D.M."/>
            <person name="Durkin A.S."/>
            <person name="Brinkac L.M."/>
            <person name="Haft D.H."/>
            <person name="Selengut J.D."/>
            <person name="Sanka R."/>
            <person name="DePew J."/>
            <person name="Purushe J."/>
            <person name="Peacock S.J."/>
            <person name="Thaipadungpanit J."/>
            <person name="Wuthiekanun V.W."/>
            <person name="Day N.P."/>
            <person name="Vinetz J.M."/>
            <person name="Sutton G.G."/>
            <person name="Nierman W.C."/>
            <person name="Fouts D.E."/>
        </authorList>
    </citation>
    <scope>NUCLEOTIDE SEQUENCE [LARGE SCALE GENOMIC DNA]</scope>
    <source>
        <strain evidence="1 2">FPW1039</strain>
    </source>
</reference>
<organism evidence="1 2">
    <name type="scientific">Leptospira interrogans str. FPW1039</name>
    <dbReference type="NCBI Taxonomy" id="1193040"/>
    <lineage>
        <taxon>Bacteria</taxon>
        <taxon>Pseudomonadati</taxon>
        <taxon>Spirochaetota</taxon>
        <taxon>Spirochaetia</taxon>
        <taxon>Leptospirales</taxon>
        <taxon>Leptospiraceae</taxon>
        <taxon>Leptospira</taxon>
    </lineage>
</organism>
<dbReference type="AlphaFoldDB" id="A0A0F6IB26"/>
<accession>A0A0F6IB26</accession>